<dbReference type="AlphaFoldDB" id="A0A858U3A3"/>
<gene>
    <name evidence="13" type="ORF">HGG64_01950</name>
</gene>
<dbReference type="FunFam" id="3.40.50.300:FF:000221">
    <property type="entry name" value="Multidrug ABC transporter ATP-binding protein"/>
    <property type="match status" value="1"/>
</dbReference>
<evidence type="ECO:0000259" key="11">
    <source>
        <dbReference type="PROSITE" id="PS50893"/>
    </source>
</evidence>
<feature type="domain" description="ABC transporter" evidence="11">
    <location>
        <begin position="357"/>
        <end position="595"/>
    </location>
</feature>
<evidence type="ECO:0000256" key="9">
    <source>
        <dbReference type="ARBA" id="ARBA00023136"/>
    </source>
</evidence>
<keyword evidence="5 10" id="KW-0812">Transmembrane</keyword>
<dbReference type="InterPro" id="IPR017871">
    <property type="entry name" value="ABC_transporter-like_CS"/>
</dbReference>
<dbReference type="InterPro" id="IPR011527">
    <property type="entry name" value="ABC1_TM_dom"/>
</dbReference>
<dbReference type="InterPro" id="IPR027417">
    <property type="entry name" value="P-loop_NTPase"/>
</dbReference>
<dbReference type="KEGG" id="mphn:HGG64_01950"/>
<feature type="transmembrane region" description="Helical" evidence="10">
    <location>
        <begin position="20"/>
        <end position="44"/>
    </location>
</feature>
<dbReference type="GO" id="GO:0016887">
    <property type="term" value="F:ATP hydrolysis activity"/>
    <property type="evidence" value="ECO:0007669"/>
    <property type="project" value="InterPro"/>
</dbReference>
<evidence type="ECO:0000256" key="6">
    <source>
        <dbReference type="ARBA" id="ARBA00022741"/>
    </source>
</evidence>
<name>A0A858U3A3_9MOLU</name>
<evidence type="ECO:0000256" key="10">
    <source>
        <dbReference type="SAM" id="Phobius"/>
    </source>
</evidence>
<evidence type="ECO:0000259" key="12">
    <source>
        <dbReference type="PROSITE" id="PS50929"/>
    </source>
</evidence>
<keyword evidence="8 10" id="KW-1133">Transmembrane helix</keyword>
<organism evidence="13 14">
    <name type="scientific">Mycoplasma phocoeninasale</name>
    <dbReference type="NCBI Taxonomy" id="2726117"/>
    <lineage>
        <taxon>Bacteria</taxon>
        <taxon>Bacillati</taxon>
        <taxon>Mycoplasmatota</taxon>
        <taxon>Mollicutes</taxon>
        <taxon>Mycoplasmataceae</taxon>
        <taxon>Mycoplasma</taxon>
    </lineage>
</organism>
<feature type="transmembrane region" description="Helical" evidence="10">
    <location>
        <begin position="178"/>
        <end position="202"/>
    </location>
</feature>
<evidence type="ECO:0000256" key="2">
    <source>
        <dbReference type="ARBA" id="ARBA00005417"/>
    </source>
</evidence>
<evidence type="ECO:0000256" key="5">
    <source>
        <dbReference type="ARBA" id="ARBA00022692"/>
    </source>
</evidence>
<dbReference type="Pfam" id="PF00664">
    <property type="entry name" value="ABC_membrane"/>
    <property type="match status" value="1"/>
</dbReference>
<comment type="subcellular location">
    <subcellularLocation>
        <location evidence="1">Cell membrane</location>
        <topology evidence="1">Multi-pass membrane protein</topology>
    </subcellularLocation>
</comment>
<dbReference type="SUPFAM" id="SSF90123">
    <property type="entry name" value="ABC transporter transmembrane region"/>
    <property type="match status" value="1"/>
</dbReference>
<evidence type="ECO:0000256" key="7">
    <source>
        <dbReference type="ARBA" id="ARBA00022840"/>
    </source>
</evidence>
<dbReference type="PROSITE" id="PS00211">
    <property type="entry name" value="ABC_TRANSPORTER_1"/>
    <property type="match status" value="1"/>
</dbReference>
<evidence type="ECO:0000256" key="1">
    <source>
        <dbReference type="ARBA" id="ARBA00004651"/>
    </source>
</evidence>
<feature type="transmembrane region" description="Helical" evidence="10">
    <location>
        <begin position="302"/>
        <end position="324"/>
    </location>
</feature>
<reference evidence="13 14" key="1">
    <citation type="submission" date="2020-04" db="EMBL/GenBank/DDBJ databases">
        <title>Novel Mycoplasma species detected in Phocoena phocoena (harbor porpoise) from the USA.</title>
        <authorList>
            <person name="Volokhov D.V."/>
        </authorList>
    </citation>
    <scope>NUCLEOTIDE SEQUENCE [LARGE SCALE GENOMIC DNA]</scope>
    <source>
        <strain evidence="13 14">C264-NAS</strain>
    </source>
</reference>
<feature type="transmembrane region" description="Helical" evidence="10">
    <location>
        <begin position="151"/>
        <end position="172"/>
    </location>
</feature>
<evidence type="ECO:0000256" key="8">
    <source>
        <dbReference type="ARBA" id="ARBA00022989"/>
    </source>
</evidence>
<protein>
    <submittedName>
        <fullName evidence="13">ABC transporter ATP-binding protein</fullName>
    </submittedName>
</protein>
<dbReference type="GO" id="GO:0005886">
    <property type="term" value="C:plasma membrane"/>
    <property type="evidence" value="ECO:0007669"/>
    <property type="project" value="UniProtKB-SubCell"/>
</dbReference>
<dbReference type="CDD" id="cd18548">
    <property type="entry name" value="ABC_6TM_Tm287_like"/>
    <property type="match status" value="1"/>
</dbReference>
<keyword evidence="7 13" id="KW-0067">ATP-binding</keyword>
<proteinExistence type="inferred from homology"/>
<dbReference type="PANTHER" id="PTHR43394:SF1">
    <property type="entry name" value="ATP-BINDING CASSETTE SUB-FAMILY B MEMBER 10, MITOCHONDRIAL"/>
    <property type="match status" value="1"/>
</dbReference>
<keyword evidence="4" id="KW-1003">Cell membrane</keyword>
<dbReference type="SMART" id="SM00382">
    <property type="entry name" value="AAA"/>
    <property type="match status" value="1"/>
</dbReference>
<dbReference type="GO" id="GO:0015421">
    <property type="term" value="F:ABC-type oligopeptide transporter activity"/>
    <property type="evidence" value="ECO:0007669"/>
    <property type="project" value="TreeGrafter"/>
</dbReference>
<dbReference type="PROSITE" id="PS50929">
    <property type="entry name" value="ABC_TM1F"/>
    <property type="match status" value="1"/>
</dbReference>
<dbReference type="InterPro" id="IPR003439">
    <property type="entry name" value="ABC_transporter-like_ATP-bd"/>
</dbReference>
<evidence type="ECO:0000256" key="4">
    <source>
        <dbReference type="ARBA" id="ARBA00022475"/>
    </source>
</evidence>
<dbReference type="InterPro" id="IPR039421">
    <property type="entry name" value="Type_1_exporter"/>
</dbReference>
<dbReference type="InterPro" id="IPR003593">
    <property type="entry name" value="AAA+_ATPase"/>
</dbReference>
<feature type="domain" description="ABC transmembrane type-1" evidence="12">
    <location>
        <begin position="17"/>
        <end position="325"/>
    </location>
</feature>
<keyword evidence="3" id="KW-0813">Transport</keyword>
<keyword evidence="6" id="KW-0547">Nucleotide-binding</keyword>
<dbReference type="InterPro" id="IPR036640">
    <property type="entry name" value="ABC1_TM_sf"/>
</dbReference>
<dbReference type="Pfam" id="PF00005">
    <property type="entry name" value="ABC_tran"/>
    <property type="match status" value="1"/>
</dbReference>
<dbReference type="PANTHER" id="PTHR43394">
    <property type="entry name" value="ATP-DEPENDENT PERMEASE MDL1, MITOCHONDRIAL"/>
    <property type="match status" value="1"/>
</dbReference>
<evidence type="ECO:0000256" key="3">
    <source>
        <dbReference type="ARBA" id="ARBA00022448"/>
    </source>
</evidence>
<dbReference type="Gene3D" id="3.40.50.300">
    <property type="entry name" value="P-loop containing nucleotide triphosphate hydrolases"/>
    <property type="match status" value="1"/>
</dbReference>
<keyword evidence="9 10" id="KW-0472">Membrane</keyword>
<comment type="similarity">
    <text evidence="2">Belongs to the ABC transporter superfamily.</text>
</comment>
<dbReference type="Proteomes" id="UP000501728">
    <property type="component" value="Chromosome"/>
</dbReference>
<feature type="transmembrane region" description="Helical" evidence="10">
    <location>
        <begin position="261"/>
        <end position="282"/>
    </location>
</feature>
<keyword evidence="14" id="KW-1185">Reference proteome</keyword>
<dbReference type="PROSITE" id="PS50893">
    <property type="entry name" value="ABC_TRANSPORTER_2"/>
    <property type="match status" value="1"/>
</dbReference>
<accession>A0A858U3A3</accession>
<sequence length="602" mass="67584">MFRLYKYLNPRHKWISATSFLLTCVQVISFLLISLFVGQIVGLISQNSFPDDKNVTIDILRISFTYVSRREAIQYLSIFFAIFLIIGTIGSIFAAVLASYVSTAGAQEIRNYLWKHLSELSQKDIETFTHAKIITRFTIDINRIQYGLISFLRTMIIGPFYLIFGLVFALLTNLNLSITFAIMIPLLTITMIISGSIIIPIFKKEQKMYDKINAESQENVLGAKVIKSYNLEALQSQRFYDANKNWGKVSLKAWHAYNATFNFISLFTNLAIAIVVFVSGINAKSITDPILFRQTVANVTTFTNYVMFITIGVLMISFTIFTIARAKVSTKRVFEIIEKEPNIPFITSDKKVTNGEIVFDHVSFRYFESSEKNVLEDISFSIKPGQTLGIIGPTGSGKSTIARLINYDFRKMSGDIKIDNVKIEELDSKSLRESISLIYQNPTPLSGTIKTNLLLAKPDASDDEIILATKNACAYNFISKFSDQFEHIVEQKGANLSGGQKQRLSIAQGIIRNPKILILDDSTSALDAETEGTVLQNIKNQFAEKKISTVIISQKISSIILADNILVLEHGKIIGSGKHDDLMKENKLYREIAISQMGENNA</sequence>
<evidence type="ECO:0000313" key="14">
    <source>
        <dbReference type="Proteomes" id="UP000501728"/>
    </source>
</evidence>
<dbReference type="GO" id="GO:0005524">
    <property type="term" value="F:ATP binding"/>
    <property type="evidence" value="ECO:0007669"/>
    <property type="project" value="UniProtKB-KW"/>
</dbReference>
<dbReference type="EMBL" id="CP051480">
    <property type="protein sequence ID" value="QJG66461.1"/>
    <property type="molecule type" value="Genomic_DNA"/>
</dbReference>
<dbReference type="Gene3D" id="1.20.1560.10">
    <property type="entry name" value="ABC transporter type 1, transmembrane domain"/>
    <property type="match status" value="1"/>
</dbReference>
<evidence type="ECO:0000313" key="13">
    <source>
        <dbReference type="EMBL" id="QJG66461.1"/>
    </source>
</evidence>
<feature type="transmembrane region" description="Helical" evidence="10">
    <location>
        <begin position="73"/>
        <end position="101"/>
    </location>
</feature>
<dbReference type="SUPFAM" id="SSF52540">
    <property type="entry name" value="P-loop containing nucleoside triphosphate hydrolases"/>
    <property type="match status" value="1"/>
</dbReference>